<evidence type="ECO:0000313" key="2">
    <source>
        <dbReference type="EMBL" id="KAJ7089865.1"/>
    </source>
</evidence>
<organism evidence="2 3">
    <name type="scientific">Mycena belliarum</name>
    <dbReference type="NCBI Taxonomy" id="1033014"/>
    <lineage>
        <taxon>Eukaryota</taxon>
        <taxon>Fungi</taxon>
        <taxon>Dikarya</taxon>
        <taxon>Basidiomycota</taxon>
        <taxon>Agaricomycotina</taxon>
        <taxon>Agaricomycetes</taxon>
        <taxon>Agaricomycetidae</taxon>
        <taxon>Agaricales</taxon>
        <taxon>Marasmiineae</taxon>
        <taxon>Mycenaceae</taxon>
        <taxon>Mycena</taxon>
    </lineage>
</organism>
<dbReference type="AlphaFoldDB" id="A0AAD6U4U2"/>
<name>A0AAD6U4U2_9AGAR</name>
<evidence type="ECO:0000313" key="3">
    <source>
        <dbReference type="Proteomes" id="UP001222325"/>
    </source>
</evidence>
<reference evidence="2" key="1">
    <citation type="submission" date="2023-03" db="EMBL/GenBank/DDBJ databases">
        <title>Massive genome expansion in bonnet fungi (Mycena s.s.) driven by repeated elements and novel gene families across ecological guilds.</title>
        <authorList>
            <consortium name="Lawrence Berkeley National Laboratory"/>
            <person name="Harder C.B."/>
            <person name="Miyauchi S."/>
            <person name="Viragh M."/>
            <person name="Kuo A."/>
            <person name="Thoen E."/>
            <person name="Andreopoulos B."/>
            <person name="Lu D."/>
            <person name="Skrede I."/>
            <person name="Drula E."/>
            <person name="Henrissat B."/>
            <person name="Morin E."/>
            <person name="Kohler A."/>
            <person name="Barry K."/>
            <person name="LaButti K."/>
            <person name="Morin E."/>
            <person name="Salamov A."/>
            <person name="Lipzen A."/>
            <person name="Mereny Z."/>
            <person name="Hegedus B."/>
            <person name="Baldrian P."/>
            <person name="Stursova M."/>
            <person name="Weitz H."/>
            <person name="Taylor A."/>
            <person name="Grigoriev I.V."/>
            <person name="Nagy L.G."/>
            <person name="Martin F."/>
            <person name="Kauserud H."/>
        </authorList>
    </citation>
    <scope>NUCLEOTIDE SEQUENCE</scope>
    <source>
        <strain evidence="2">CBHHK173m</strain>
    </source>
</reference>
<feature type="region of interest" description="Disordered" evidence="1">
    <location>
        <begin position="132"/>
        <end position="193"/>
    </location>
</feature>
<evidence type="ECO:0000256" key="1">
    <source>
        <dbReference type="SAM" id="MobiDB-lite"/>
    </source>
</evidence>
<sequence>MSRRATNLELAMMLGNILKPGATTRPCTQCYRDVPKTQTLLTCDQCRAKKKQQKARRKERDTAIEAGRSDSGFSSAPLLAVVAKQDAETAAKRAARRKDKDGAPPPPVAASAGISNLAVVYQAILDEYHRAAPPLKKRQPATKKAPEAGSSSSVATGTKRKLKDVEVTGPPYDEETAKKRMRGDMPMPPLEPIPGIAAARAKAREDEKDEKRLAKATAAVTSLPTPIVTQSANIPTQAKAAAGPKPQKVQSSLVGWMKAASKAT</sequence>
<comment type="caution">
    <text evidence="2">The sequence shown here is derived from an EMBL/GenBank/DDBJ whole genome shotgun (WGS) entry which is preliminary data.</text>
</comment>
<protein>
    <submittedName>
        <fullName evidence="2">Uncharacterized protein</fullName>
    </submittedName>
</protein>
<dbReference type="Proteomes" id="UP001222325">
    <property type="component" value="Unassembled WGS sequence"/>
</dbReference>
<dbReference type="EMBL" id="JARJCN010000023">
    <property type="protein sequence ID" value="KAJ7089865.1"/>
    <property type="molecule type" value="Genomic_DNA"/>
</dbReference>
<gene>
    <name evidence="2" type="ORF">B0H15DRAFT_800506</name>
</gene>
<feature type="region of interest" description="Disordered" evidence="1">
    <location>
        <begin position="90"/>
        <end position="111"/>
    </location>
</feature>
<feature type="region of interest" description="Disordered" evidence="1">
    <location>
        <begin position="49"/>
        <end position="70"/>
    </location>
</feature>
<proteinExistence type="predicted"/>
<accession>A0AAD6U4U2</accession>
<keyword evidence="3" id="KW-1185">Reference proteome</keyword>